<proteinExistence type="predicted"/>
<protein>
    <recommendedName>
        <fullName evidence="2">YqaJ viral recombinase domain-containing protein</fullName>
    </recommendedName>
</protein>
<dbReference type="InterPro" id="IPR011335">
    <property type="entry name" value="Restrct_endonuc-II-like"/>
</dbReference>
<evidence type="ECO:0000313" key="4">
    <source>
        <dbReference type="Proteomes" id="UP001066276"/>
    </source>
</evidence>
<gene>
    <name evidence="3" type="ORF">NDU88_002339</name>
</gene>
<dbReference type="Gene3D" id="3.90.320.10">
    <property type="match status" value="1"/>
</dbReference>
<dbReference type="InterPro" id="IPR019080">
    <property type="entry name" value="YqaJ_viral_recombinase"/>
</dbReference>
<dbReference type="CDD" id="cd22343">
    <property type="entry name" value="PDDEXK_lambda_exonuclease-like"/>
    <property type="match status" value="1"/>
</dbReference>
<dbReference type="Proteomes" id="UP001066276">
    <property type="component" value="Chromosome 2_1"/>
</dbReference>
<dbReference type="GO" id="GO:0006281">
    <property type="term" value="P:DNA repair"/>
    <property type="evidence" value="ECO:0007669"/>
    <property type="project" value="UniProtKB-ARBA"/>
</dbReference>
<accession>A0AAV7VA90</accession>
<dbReference type="AlphaFoldDB" id="A0AAV7VA90"/>
<feature type="domain" description="YqaJ viral recombinase" evidence="2">
    <location>
        <begin position="57"/>
        <end position="217"/>
    </location>
</feature>
<name>A0AAV7VA90_PLEWA</name>
<dbReference type="PANTHER" id="PTHR46609">
    <property type="entry name" value="EXONUCLEASE, PHAGE-TYPE/RECB, C-TERMINAL DOMAIN-CONTAINING PROTEIN"/>
    <property type="match status" value="1"/>
</dbReference>
<evidence type="ECO:0000313" key="3">
    <source>
        <dbReference type="EMBL" id="KAJ1198498.1"/>
    </source>
</evidence>
<sequence length="268" mass="29994">MHAAQVPHPSASSYTAASSVQSLKRSHPGRATSSNTSLGKAVQVIEKETRGQRDNPKWHEWRQNRITASVTNKITNSHFVNHKTSEVPQSYLKAVVGQAPVIQTWGICNEKREVQEYAHLKSRNSRGGVKVEDCGIFIHPKKTWLAASPDGIVKNNSTGKPIGLLEVKCPYKHKDQTIREACKDDKFCLTPAGNSNTLKKDHPYYTQVQTLMAATGVKKTDFVVYTKKETTIAPVKFDAKFWKATEPKLETFYNDVIVPHEENKNHSA</sequence>
<evidence type="ECO:0000256" key="1">
    <source>
        <dbReference type="SAM" id="MobiDB-lite"/>
    </source>
</evidence>
<keyword evidence="4" id="KW-1185">Reference proteome</keyword>
<dbReference type="PANTHER" id="PTHR46609:SF8">
    <property type="entry name" value="YQAJ VIRAL RECOMBINASE DOMAIN-CONTAINING PROTEIN"/>
    <property type="match status" value="1"/>
</dbReference>
<dbReference type="SUPFAM" id="SSF52980">
    <property type="entry name" value="Restriction endonuclease-like"/>
    <property type="match status" value="1"/>
</dbReference>
<feature type="region of interest" description="Disordered" evidence="1">
    <location>
        <begin position="1"/>
        <end position="42"/>
    </location>
</feature>
<dbReference type="InterPro" id="IPR051703">
    <property type="entry name" value="NF-kappa-B_Signaling_Reg"/>
</dbReference>
<reference evidence="3" key="1">
    <citation type="journal article" date="2022" name="bioRxiv">
        <title>Sequencing and chromosome-scale assembly of the giantPleurodeles waltlgenome.</title>
        <authorList>
            <person name="Brown T."/>
            <person name="Elewa A."/>
            <person name="Iarovenko S."/>
            <person name="Subramanian E."/>
            <person name="Araus A.J."/>
            <person name="Petzold A."/>
            <person name="Susuki M."/>
            <person name="Suzuki K.-i.T."/>
            <person name="Hayashi T."/>
            <person name="Toyoda A."/>
            <person name="Oliveira C."/>
            <person name="Osipova E."/>
            <person name="Leigh N.D."/>
            <person name="Simon A."/>
            <person name="Yun M.H."/>
        </authorList>
    </citation>
    <scope>NUCLEOTIDE SEQUENCE</scope>
    <source>
        <strain evidence="3">20211129_DDA</strain>
        <tissue evidence="3">Liver</tissue>
    </source>
</reference>
<feature type="compositionally biased region" description="Polar residues" evidence="1">
    <location>
        <begin position="10"/>
        <end position="23"/>
    </location>
</feature>
<dbReference type="InterPro" id="IPR011604">
    <property type="entry name" value="PDDEXK-like_dom_sf"/>
</dbReference>
<organism evidence="3 4">
    <name type="scientific">Pleurodeles waltl</name>
    <name type="common">Iberian ribbed newt</name>
    <dbReference type="NCBI Taxonomy" id="8319"/>
    <lineage>
        <taxon>Eukaryota</taxon>
        <taxon>Metazoa</taxon>
        <taxon>Chordata</taxon>
        <taxon>Craniata</taxon>
        <taxon>Vertebrata</taxon>
        <taxon>Euteleostomi</taxon>
        <taxon>Amphibia</taxon>
        <taxon>Batrachia</taxon>
        <taxon>Caudata</taxon>
        <taxon>Salamandroidea</taxon>
        <taxon>Salamandridae</taxon>
        <taxon>Pleurodelinae</taxon>
        <taxon>Pleurodeles</taxon>
    </lineage>
</organism>
<dbReference type="EMBL" id="JANPWB010000003">
    <property type="protein sequence ID" value="KAJ1198498.1"/>
    <property type="molecule type" value="Genomic_DNA"/>
</dbReference>
<dbReference type="Pfam" id="PF09588">
    <property type="entry name" value="YqaJ"/>
    <property type="match status" value="1"/>
</dbReference>
<comment type="caution">
    <text evidence="3">The sequence shown here is derived from an EMBL/GenBank/DDBJ whole genome shotgun (WGS) entry which is preliminary data.</text>
</comment>
<evidence type="ECO:0000259" key="2">
    <source>
        <dbReference type="Pfam" id="PF09588"/>
    </source>
</evidence>